<dbReference type="Proteomes" id="UP000548423">
    <property type="component" value="Unassembled WGS sequence"/>
</dbReference>
<accession>A0A852T8W5</accession>
<dbReference type="AlphaFoldDB" id="A0A852T8W5"/>
<keyword evidence="1" id="KW-0812">Transmembrane</keyword>
<reference evidence="3" key="2">
    <citation type="submission" date="2020-08" db="EMBL/GenBank/DDBJ databases">
        <title>The Agave Microbiome: Exploring the role of microbial communities in plant adaptations to desert environments.</title>
        <authorList>
            <person name="Partida-Martinez L.P."/>
        </authorList>
    </citation>
    <scope>NUCLEOTIDE SEQUENCE [LARGE SCALE GENOMIC DNA]</scope>
    <source>
        <strain evidence="3">AT2.8</strain>
    </source>
</reference>
<evidence type="ECO:0000313" key="3">
    <source>
        <dbReference type="Proteomes" id="UP000548423"/>
    </source>
</evidence>
<evidence type="ECO:0000256" key="1">
    <source>
        <dbReference type="SAM" id="Phobius"/>
    </source>
</evidence>
<gene>
    <name evidence="2" type="ORF">F4694_000990</name>
</gene>
<protein>
    <submittedName>
        <fullName evidence="2">Uncharacterized protein</fullName>
    </submittedName>
</protein>
<proteinExistence type="predicted"/>
<dbReference type="EMBL" id="JACCBX010000002">
    <property type="protein sequence ID" value="NYE04246.1"/>
    <property type="molecule type" value="Genomic_DNA"/>
</dbReference>
<feature type="transmembrane region" description="Helical" evidence="1">
    <location>
        <begin position="506"/>
        <end position="523"/>
    </location>
</feature>
<organism evidence="2 3">
    <name type="scientific">Neobacillus niacini</name>
    <dbReference type="NCBI Taxonomy" id="86668"/>
    <lineage>
        <taxon>Bacteria</taxon>
        <taxon>Bacillati</taxon>
        <taxon>Bacillota</taxon>
        <taxon>Bacilli</taxon>
        <taxon>Bacillales</taxon>
        <taxon>Bacillaceae</taxon>
        <taxon>Neobacillus</taxon>
    </lineage>
</organism>
<reference evidence="3" key="1">
    <citation type="submission" date="2020-07" db="EMBL/GenBank/DDBJ databases">
        <authorList>
            <person name="Partida-Martinez L."/>
            <person name="Huntemann M."/>
            <person name="Clum A."/>
            <person name="Wang J."/>
            <person name="Palaniappan K."/>
            <person name="Ritter S."/>
            <person name="Chen I.-M."/>
            <person name="Stamatis D."/>
            <person name="Reddy T."/>
            <person name="O'Malley R."/>
            <person name="Daum C."/>
            <person name="Shapiro N."/>
            <person name="Ivanova N."/>
            <person name="Kyrpides N."/>
            <person name="Woyke T."/>
        </authorList>
    </citation>
    <scope>NUCLEOTIDE SEQUENCE [LARGE SCALE GENOMIC DNA]</scope>
    <source>
        <strain evidence="3">AT2.8</strain>
    </source>
</reference>
<evidence type="ECO:0000313" key="2">
    <source>
        <dbReference type="EMBL" id="NYE04246.1"/>
    </source>
</evidence>
<keyword evidence="1" id="KW-1133">Transmembrane helix</keyword>
<keyword evidence="1" id="KW-0472">Membrane</keyword>
<comment type="caution">
    <text evidence="2">The sequence shown here is derived from an EMBL/GenBank/DDBJ whole genome shotgun (WGS) entry which is preliminary data.</text>
</comment>
<sequence>MHSIVIHFGKKYEDWHLVEPFFYKLQSCNELTFYWEEEAPASNPLFLSLVDRMIEHLDRQRIKDWQLIILLNLDDELNRRLRLTTHLSEIRRDLLEPLKDKGFYPSQSILHLIDKIKRTSNYAPIEEGLKRYWELDHYGYLMKSPGWPIVGNAFIEEEIKQLDEEWGEPIQLQDIILDQPGAEFMEALEMKCERVTTCLAKKIDKKKDYLLLRGEKPSHDEWMTKDQLDIVMEDFEKKIKQIRTLPLTPSLTNFTPSGELSSSLKYHVGIQSEIGDIRLIRQEIVQSSHRERMRGYLELTYFLLTISQHPKLIERLEKGSTSVIQISLESERLETLLNHYFMSLLKAKRQLEDQLLLQNQFQTNRFRDDDFSPYTATSIERRRDRNHPLLKSTKLNYQFFDQWQDQLYKAETILIDRENELLKNSREAIKKLHVVKRRNDILEEEELMDINDYKQDILQKISVVERDVIHSAPETSEALSKWKNFVTKAKNQMHFLLQLLPNQRQFLMMSFLIIMILFIPFLQMSGSTESTKVTAYFYGIGLVVTLLVTYIGYYFTRHISHQHIWKYQEKTYEYTENIYQMQVDAQHRYNDYLNHLFKLFSLRKYLEKLSLIGEEKKEQNLLYRYHLIKLDEFVQMTNRLLHILQINKESFSSKQEIRVPGIKFEKNITENPIYSPFQQLGVQRTNGHGIEVYLGSAIEQYQSAYLNELEQIRIQEDKVYKL</sequence>
<feature type="transmembrane region" description="Helical" evidence="1">
    <location>
        <begin position="535"/>
        <end position="556"/>
    </location>
</feature>
<name>A0A852T8W5_9BACI</name>